<accession>A0A445DVD7</accession>
<protein>
    <recommendedName>
        <fullName evidence="1">PB1-like domain-containing protein</fullName>
    </recommendedName>
</protein>
<comment type="caution">
    <text evidence="2">The sequence shown here is derived from an EMBL/GenBank/DDBJ whole genome shotgun (WGS) entry which is preliminary data.</text>
</comment>
<keyword evidence="3" id="KW-1185">Reference proteome</keyword>
<gene>
    <name evidence="2" type="ORF">Ahy_A03g013392</name>
</gene>
<dbReference type="EMBL" id="SDMP01000003">
    <property type="protein sequence ID" value="RYR67139.1"/>
    <property type="molecule type" value="Genomic_DNA"/>
</dbReference>
<sequence>MSYNGGEISEFSGVDIDTPDAFFVRDYHKNVGYDKEEEVVVKRLTEKKTDVKLRTSTDKKLTKQKRAVGIEDDGPMCADSWSKNDELFFGPNPEFGDIAPYYNAQDEAYHESDDGDSWNLEEMKTPPNFEDELEEVDSDEVFPVFREGGRFGELMLEVGMTFTTKMEFKLKRLCVTIVFRRVGGSGLRKMIV</sequence>
<evidence type="ECO:0000259" key="1">
    <source>
        <dbReference type="Pfam" id="PF26130"/>
    </source>
</evidence>
<organism evidence="2 3">
    <name type="scientific">Arachis hypogaea</name>
    <name type="common">Peanut</name>
    <dbReference type="NCBI Taxonomy" id="3818"/>
    <lineage>
        <taxon>Eukaryota</taxon>
        <taxon>Viridiplantae</taxon>
        <taxon>Streptophyta</taxon>
        <taxon>Embryophyta</taxon>
        <taxon>Tracheophyta</taxon>
        <taxon>Spermatophyta</taxon>
        <taxon>Magnoliopsida</taxon>
        <taxon>eudicotyledons</taxon>
        <taxon>Gunneridae</taxon>
        <taxon>Pentapetalae</taxon>
        <taxon>rosids</taxon>
        <taxon>fabids</taxon>
        <taxon>Fabales</taxon>
        <taxon>Fabaceae</taxon>
        <taxon>Papilionoideae</taxon>
        <taxon>50 kb inversion clade</taxon>
        <taxon>dalbergioids sensu lato</taxon>
        <taxon>Dalbergieae</taxon>
        <taxon>Pterocarpus clade</taxon>
        <taxon>Arachis</taxon>
    </lineage>
</organism>
<evidence type="ECO:0000313" key="3">
    <source>
        <dbReference type="Proteomes" id="UP000289738"/>
    </source>
</evidence>
<dbReference type="Pfam" id="PF26130">
    <property type="entry name" value="PB1-like"/>
    <property type="match status" value="1"/>
</dbReference>
<evidence type="ECO:0000313" key="2">
    <source>
        <dbReference type="EMBL" id="RYR67139.1"/>
    </source>
</evidence>
<dbReference type="Proteomes" id="UP000289738">
    <property type="component" value="Chromosome A03"/>
</dbReference>
<feature type="domain" description="PB1-like" evidence="1">
    <location>
        <begin position="1"/>
        <end position="54"/>
    </location>
</feature>
<name>A0A445DVD7_ARAHY</name>
<proteinExistence type="predicted"/>
<dbReference type="InterPro" id="IPR058594">
    <property type="entry name" value="PB1-like_dom_pln"/>
</dbReference>
<dbReference type="AlphaFoldDB" id="A0A445DVD7"/>
<reference evidence="2 3" key="1">
    <citation type="submission" date="2019-01" db="EMBL/GenBank/DDBJ databases">
        <title>Sequencing of cultivated peanut Arachis hypogaea provides insights into genome evolution and oil improvement.</title>
        <authorList>
            <person name="Chen X."/>
        </authorList>
    </citation>
    <scope>NUCLEOTIDE SEQUENCE [LARGE SCALE GENOMIC DNA]</scope>
    <source>
        <strain evidence="3">cv. Fuhuasheng</strain>
        <tissue evidence="2">Leaves</tissue>
    </source>
</reference>